<name>A0A149VWH7_9PROT</name>
<evidence type="ECO:0000313" key="1">
    <source>
        <dbReference type="EMBL" id="KXW57528.1"/>
    </source>
</evidence>
<proteinExistence type="predicted"/>
<dbReference type="Proteomes" id="UP000075653">
    <property type="component" value="Unassembled WGS sequence"/>
</dbReference>
<dbReference type="RefSeq" id="WP_062188367.1">
    <property type="nucleotide sequence ID" value="NZ_LRRD01000053.1"/>
</dbReference>
<gene>
    <name evidence="1" type="ORF">FEMY_19520</name>
</gene>
<reference evidence="1 2" key="1">
    <citation type="submission" date="2016-01" db="EMBL/GenBank/DDBJ databases">
        <title>Genome sequence of the acidophilic iron oxidising Ferrovum strain Z-31.</title>
        <authorList>
            <person name="Poehlein A."/>
            <person name="Ullrich S.R."/>
            <person name="Schloemann M."/>
            <person name="Muehling M."/>
            <person name="Daniel R."/>
        </authorList>
    </citation>
    <scope>NUCLEOTIDE SEQUENCE [LARGE SCALE GENOMIC DNA]</scope>
    <source>
        <strain evidence="1 2">Z-31</strain>
    </source>
</reference>
<keyword evidence="2" id="KW-1185">Reference proteome</keyword>
<comment type="caution">
    <text evidence="1">The sequence shown here is derived from an EMBL/GenBank/DDBJ whole genome shotgun (WGS) entry which is preliminary data.</text>
</comment>
<accession>A0A149VWH7</accession>
<protein>
    <submittedName>
        <fullName evidence="1">Uncharacterized protein</fullName>
    </submittedName>
</protein>
<sequence length="152" mass="17071">MIDALMNGPTQESNVALVLMLAEEAITDAYSSRVRLESLRWYLPYCWHPVDGCTWGGSDGLILLSRDYKPIGSAPRSVSVPYENYPHLMAPRAVVHGIAEFAPNNAHRDPRVMARWFYNDSTAPWNGKRHAEALLKLIRANITALYGESKND</sequence>
<organism evidence="1 2">
    <name type="scientific">Ferrovum myxofaciens</name>
    <dbReference type="NCBI Taxonomy" id="416213"/>
    <lineage>
        <taxon>Bacteria</taxon>
        <taxon>Pseudomonadati</taxon>
        <taxon>Pseudomonadota</taxon>
        <taxon>Betaproteobacteria</taxon>
        <taxon>Ferrovales</taxon>
        <taxon>Ferrovaceae</taxon>
        <taxon>Ferrovum</taxon>
    </lineage>
</organism>
<dbReference type="PATRIC" id="fig|1789004.3.peg.2009"/>
<evidence type="ECO:0000313" key="2">
    <source>
        <dbReference type="Proteomes" id="UP000075653"/>
    </source>
</evidence>
<dbReference type="STRING" id="1789004.FEMY_19520"/>
<dbReference type="AlphaFoldDB" id="A0A149VWH7"/>
<dbReference type="EMBL" id="LRRD01000053">
    <property type="protein sequence ID" value="KXW57528.1"/>
    <property type="molecule type" value="Genomic_DNA"/>
</dbReference>